<feature type="region of interest" description="Disordered" evidence="1">
    <location>
        <begin position="118"/>
        <end position="137"/>
    </location>
</feature>
<gene>
    <name evidence="2" type="ORF">IQ16_08407</name>
</gene>
<dbReference type="AlphaFoldDB" id="A0A562QI87"/>
<dbReference type="EMBL" id="VLLA01000052">
    <property type="protein sequence ID" value="TWI56449.1"/>
    <property type="molecule type" value="Genomic_DNA"/>
</dbReference>
<evidence type="ECO:0000256" key="1">
    <source>
        <dbReference type="SAM" id="MobiDB-lite"/>
    </source>
</evidence>
<comment type="caution">
    <text evidence="2">The sequence shown here is derived from an EMBL/GenBank/DDBJ whole genome shotgun (WGS) entry which is preliminary data.</text>
</comment>
<protein>
    <submittedName>
        <fullName evidence="2">Uncharacterized protein</fullName>
    </submittedName>
</protein>
<proteinExistence type="predicted"/>
<reference evidence="2 3" key="1">
    <citation type="journal article" date="2015" name="Stand. Genomic Sci.">
        <title>Genomic Encyclopedia of Bacterial and Archaeal Type Strains, Phase III: the genomes of soil and plant-associated and newly described type strains.</title>
        <authorList>
            <person name="Whitman W.B."/>
            <person name="Woyke T."/>
            <person name="Klenk H.P."/>
            <person name="Zhou Y."/>
            <person name="Lilburn T.G."/>
            <person name="Beck B.J."/>
            <person name="De Vos P."/>
            <person name="Vandamme P."/>
            <person name="Eisen J.A."/>
            <person name="Garrity G."/>
            <person name="Hugenholtz P."/>
            <person name="Kyrpides N.C."/>
        </authorList>
    </citation>
    <scope>NUCLEOTIDE SEQUENCE [LARGE SCALE GENOMIC DNA]</scope>
    <source>
        <strain evidence="2 3">CGMCC 1.10948</strain>
    </source>
</reference>
<feature type="region of interest" description="Disordered" evidence="1">
    <location>
        <begin position="232"/>
        <end position="252"/>
    </location>
</feature>
<organism evidence="2 3">
    <name type="scientific">Bradyrhizobium huanghuaihaiense</name>
    <dbReference type="NCBI Taxonomy" id="990078"/>
    <lineage>
        <taxon>Bacteria</taxon>
        <taxon>Pseudomonadati</taxon>
        <taxon>Pseudomonadota</taxon>
        <taxon>Alphaproteobacteria</taxon>
        <taxon>Hyphomicrobiales</taxon>
        <taxon>Nitrobacteraceae</taxon>
        <taxon>Bradyrhizobium</taxon>
    </lineage>
</organism>
<dbReference type="Proteomes" id="UP000316291">
    <property type="component" value="Unassembled WGS sequence"/>
</dbReference>
<feature type="compositionally biased region" description="Basic residues" evidence="1">
    <location>
        <begin position="239"/>
        <end position="248"/>
    </location>
</feature>
<sequence>MPCFVAVCFHMFLRCSFREDGVPDMFRSGNGSEWAARGHTRRPHACPGQAAMRKRCGAEPGPRSRAFCCCMGPGSAAHRRRGAAPRPGHVRGIHLMLESKSRTRSRILAAHRARALLQSSPSKVPRAQGRRGAGWHPRSTVRKLRYEKLHSGIQVKPNIRPSLRSGFTAYVALSPGSDALLPPSPCGWLMRAARLGRRITAGLGAQTPGARTTRFCRTQAAPVVRALAVCSRREPPRKPPSRRRRLRPPRPIPRVVTIAIRPSDRAGMAATCDKSEFA</sequence>
<keyword evidence="3" id="KW-1185">Reference proteome</keyword>
<evidence type="ECO:0000313" key="3">
    <source>
        <dbReference type="Proteomes" id="UP000316291"/>
    </source>
</evidence>
<accession>A0A562QI87</accession>
<name>A0A562QI87_9BRAD</name>
<evidence type="ECO:0000313" key="2">
    <source>
        <dbReference type="EMBL" id="TWI56449.1"/>
    </source>
</evidence>